<feature type="region of interest" description="Disordered" evidence="1">
    <location>
        <begin position="124"/>
        <end position="201"/>
    </location>
</feature>
<protein>
    <recommendedName>
        <fullName evidence="4">CCHC-type domain-containing protein</fullName>
    </recommendedName>
</protein>
<feature type="compositionally biased region" description="Polar residues" evidence="1">
    <location>
        <begin position="1"/>
        <end position="15"/>
    </location>
</feature>
<dbReference type="AlphaFoldDB" id="A0A0C3CR09"/>
<dbReference type="Proteomes" id="UP000054166">
    <property type="component" value="Unassembled WGS sequence"/>
</dbReference>
<evidence type="ECO:0000256" key="1">
    <source>
        <dbReference type="SAM" id="MobiDB-lite"/>
    </source>
</evidence>
<dbReference type="HOGENOM" id="CLU_1360884_0_0_1"/>
<reference evidence="3" key="2">
    <citation type="submission" date="2015-01" db="EMBL/GenBank/DDBJ databases">
        <title>Evolutionary Origins and Diversification of the Mycorrhizal Mutualists.</title>
        <authorList>
            <consortium name="DOE Joint Genome Institute"/>
            <consortium name="Mycorrhizal Genomics Consortium"/>
            <person name="Kohler A."/>
            <person name="Kuo A."/>
            <person name="Nagy L.G."/>
            <person name="Floudas D."/>
            <person name="Copeland A."/>
            <person name="Barry K.W."/>
            <person name="Cichocki N."/>
            <person name="Veneault-Fourrey C."/>
            <person name="LaButti K."/>
            <person name="Lindquist E.A."/>
            <person name="Lipzen A."/>
            <person name="Lundell T."/>
            <person name="Morin E."/>
            <person name="Murat C."/>
            <person name="Riley R."/>
            <person name="Ohm R."/>
            <person name="Sun H."/>
            <person name="Tunlid A."/>
            <person name="Henrissat B."/>
            <person name="Grigoriev I.V."/>
            <person name="Hibbett D.S."/>
            <person name="Martin F."/>
        </authorList>
    </citation>
    <scope>NUCLEOTIDE SEQUENCE [LARGE SCALE GENOMIC DNA]</scope>
    <source>
        <strain evidence="3">F 1598</strain>
    </source>
</reference>
<evidence type="ECO:0008006" key="4">
    <source>
        <dbReference type="Google" id="ProtNLM"/>
    </source>
</evidence>
<proteinExistence type="predicted"/>
<accession>A0A0C3CR09</accession>
<evidence type="ECO:0000313" key="3">
    <source>
        <dbReference type="Proteomes" id="UP000054166"/>
    </source>
</evidence>
<dbReference type="EMBL" id="KN832970">
    <property type="protein sequence ID" value="KIM92082.1"/>
    <property type="molecule type" value="Genomic_DNA"/>
</dbReference>
<dbReference type="STRING" id="765440.A0A0C3CR09"/>
<name>A0A0C3CR09_PILCF</name>
<sequence>MSNLMFNSNSDSTNLAVPKLRDDGSNWSDYEPRIQKAMGSKGLWRHIQGTAIAPKPYAIVNGIPVLPDGKSEATEEQVEAKETRIIEFDNAVLGTSSSKKMKADDLIAFFIEEAQHRVINDERTKSAESALAAHGKKGKKGKGGQGKKPEKSESDELCDNCNRPGHTKPNCWSKGGGKEGQGPRQKKSKKGEKKDETAAVA</sequence>
<feature type="region of interest" description="Disordered" evidence="1">
    <location>
        <begin position="1"/>
        <end position="22"/>
    </location>
</feature>
<keyword evidence="3" id="KW-1185">Reference proteome</keyword>
<feature type="compositionally biased region" description="Basic and acidic residues" evidence="1">
    <location>
        <begin position="192"/>
        <end position="201"/>
    </location>
</feature>
<gene>
    <name evidence="2" type="ORF">PILCRDRAFT_203</name>
</gene>
<organism evidence="2 3">
    <name type="scientific">Piloderma croceum (strain F 1598)</name>
    <dbReference type="NCBI Taxonomy" id="765440"/>
    <lineage>
        <taxon>Eukaryota</taxon>
        <taxon>Fungi</taxon>
        <taxon>Dikarya</taxon>
        <taxon>Basidiomycota</taxon>
        <taxon>Agaricomycotina</taxon>
        <taxon>Agaricomycetes</taxon>
        <taxon>Agaricomycetidae</taxon>
        <taxon>Atheliales</taxon>
        <taxon>Atheliaceae</taxon>
        <taxon>Piloderma</taxon>
    </lineage>
</organism>
<dbReference type="OrthoDB" id="3268354at2759"/>
<dbReference type="InParanoid" id="A0A0C3CR09"/>
<reference evidence="2 3" key="1">
    <citation type="submission" date="2014-04" db="EMBL/GenBank/DDBJ databases">
        <authorList>
            <consortium name="DOE Joint Genome Institute"/>
            <person name="Kuo A."/>
            <person name="Tarkka M."/>
            <person name="Buscot F."/>
            <person name="Kohler A."/>
            <person name="Nagy L.G."/>
            <person name="Floudas D."/>
            <person name="Copeland A."/>
            <person name="Barry K.W."/>
            <person name="Cichocki N."/>
            <person name="Veneault-Fourrey C."/>
            <person name="LaButti K."/>
            <person name="Lindquist E.A."/>
            <person name="Lipzen A."/>
            <person name="Lundell T."/>
            <person name="Morin E."/>
            <person name="Murat C."/>
            <person name="Sun H."/>
            <person name="Tunlid A."/>
            <person name="Henrissat B."/>
            <person name="Grigoriev I.V."/>
            <person name="Hibbett D.S."/>
            <person name="Martin F."/>
            <person name="Nordberg H.P."/>
            <person name="Cantor M.N."/>
            <person name="Hua S.X."/>
        </authorList>
    </citation>
    <scope>NUCLEOTIDE SEQUENCE [LARGE SCALE GENOMIC DNA]</scope>
    <source>
        <strain evidence="2 3">F 1598</strain>
    </source>
</reference>
<evidence type="ECO:0000313" key="2">
    <source>
        <dbReference type="EMBL" id="KIM92082.1"/>
    </source>
</evidence>